<protein>
    <submittedName>
        <fullName evidence="2">DUF1330 domain-containing protein</fullName>
    </submittedName>
</protein>
<feature type="domain" description="DUF1330" evidence="1">
    <location>
        <begin position="2"/>
        <end position="95"/>
    </location>
</feature>
<dbReference type="Pfam" id="PF07045">
    <property type="entry name" value="DUF1330"/>
    <property type="match status" value="1"/>
</dbReference>
<name>A0ABN3QM39_9ACTN</name>
<dbReference type="SUPFAM" id="SSF54909">
    <property type="entry name" value="Dimeric alpha+beta barrel"/>
    <property type="match status" value="1"/>
</dbReference>
<comment type="caution">
    <text evidence="2">The sequence shown here is derived from an EMBL/GenBank/DDBJ whole genome shotgun (WGS) entry which is preliminary data.</text>
</comment>
<dbReference type="Gene3D" id="3.30.70.100">
    <property type="match status" value="1"/>
</dbReference>
<dbReference type="Proteomes" id="UP001501509">
    <property type="component" value="Unassembled WGS sequence"/>
</dbReference>
<dbReference type="PANTHER" id="PTHR41521">
    <property type="match status" value="1"/>
</dbReference>
<evidence type="ECO:0000313" key="3">
    <source>
        <dbReference type="Proteomes" id="UP001501509"/>
    </source>
</evidence>
<evidence type="ECO:0000313" key="2">
    <source>
        <dbReference type="EMBL" id="GAA2630101.1"/>
    </source>
</evidence>
<reference evidence="2 3" key="1">
    <citation type="journal article" date="2019" name="Int. J. Syst. Evol. Microbiol.">
        <title>The Global Catalogue of Microorganisms (GCM) 10K type strain sequencing project: providing services to taxonomists for standard genome sequencing and annotation.</title>
        <authorList>
            <consortium name="The Broad Institute Genomics Platform"/>
            <consortium name="The Broad Institute Genome Sequencing Center for Infectious Disease"/>
            <person name="Wu L."/>
            <person name="Ma J."/>
        </authorList>
    </citation>
    <scope>NUCLEOTIDE SEQUENCE [LARGE SCALE GENOMIC DNA]</scope>
    <source>
        <strain evidence="2 3">JCM 6833</strain>
    </source>
</reference>
<dbReference type="EMBL" id="BAAATD010000015">
    <property type="protein sequence ID" value="GAA2630101.1"/>
    <property type="molecule type" value="Genomic_DNA"/>
</dbReference>
<accession>A0ABN3QM39</accession>
<organism evidence="2 3">
    <name type="scientific">Actinomadura fulvescens</name>
    <dbReference type="NCBI Taxonomy" id="46160"/>
    <lineage>
        <taxon>Bacteria</taxon>
        <taxon>Bacillati</taxon>
        <taxon>Actinomycetota</taxon>
        <taxon>Actinomycetes</taxon>
        <taxon>Streptosporangiales</taxon>
        <taxon>Thermomonosporaceae</taxon>
        <taxon>Actinomadura</taxon>
    </lineage>
</organism>
<gene>
    <name evidence="2" type="ORF">GCM10010411_79800</name>
</gene>
<evidence type="ECO:0000259" key="1">
    <source>
        <dbReference type="Pfam" id="PF07045"/>
    </source>
</evidence>
<proteinExistence type="predicted"/>
<dbReference type="PANTHER" id="PTHR41521:SF4">
    <property type="entry name" value="BLR0684 PROTEIN"/>
    <property type="match status" value="1"/>
</dbReference>
<keyword evidence="3" id="KW-1185">Reference proteome</keyword>
<dbReference type="InterPro" id="IPR010753">
    <property type="entry name" value="DUF1330"/>
</dbReference>
<sequence>MSAYGVGHLHEVTMGPGIVEYLERIDATLEPFGGKFIVHGAKAEVKEGDFRGDLIVIEFPDLDRAREWYDSAAYQAIIPLRADNSVGDIFLLDGVDGDHVATDVLAT</sequence>
<dbReference type="RefSeq" id="WP_344547696.1">
    <property type="nucleotide sequence ID" value="NZ_BAAATD010000015.1"/>
</dbReference>
<dbReference type="InterPro" id="IPR011008">
    <property type="entry name" value="Dimeric_a/b-barrel"/>
</dbReference>